<dbReference type="GO" id="GO:0016787">
    <property type="term" value="F:hydrolase activity"/>
    <property type="evidence" value="ECO:0007669"/>
    <property type="project" value="UniProtKB-KW"/>
</dbReference>
<dbReference type="Pfam" id="PF01551">
    <property type="entry name" value="Peptidase_M23"/>
    <property type="match status" value="1"/>
</dbReference>
<dbReference type="Pfam" id="PF26571">
    <property type="entry name" value="VldE"/>
    <property type="match status" value="1"/>
</dbReference>
<dbReference type="Gene3D" id="2.70.70.10">
    <property type="entry name" value="Glucose Permease (Domain IIA)"/>
    <property type="match status" value="1"/>
</dbReference>
<accession>A0ABM9PTV7</accession>
<proteinExistence type="predicted"/>
<evidence type="ECO:0000313" key="4">
    <source>
        <dbReference type="EMBL" id="CBT74618.1"/>
    </source>
</evidence>
<dbReference type="PANTHER" id="PTHR21666:SF289">
    <property type="entry name" value="L-ALA--D-GLU ENDOPEPTIDASE"/>
    <property type="match status" value="1"/>
</dbReference>
<feature type="domain" description="ARB-07466-like C-terminal" evidence="3">
    <location>
        <begin position="413"/>
        <end position="519"/>
    </location>
</feature>
<keyword evidence="4" id="KW-0378">Hydrolase</keyword>
<dbReference type="InterPro" id="IPR058593">
    <property type="entry name" value="ARB_07466-like_C"/>
</dbReference>
<feature type="domain" description="M23ase beta-sheet core" evidence="2">
    <location>
        <begin position="263"/>
        <end position="357"/>
    </location>
</feature>
<name>A0ABM9PTV7_GLUAR</name>
<reference evidence="5" key="1">
    <citation type="journal article" date="2010" name="PLoS ONE">
        <title>The Arthrobacter arilaitensis Re117 genome sequence reveals its genetic adaptation to the surface of cheese.</title>
        <authorList>
            <person name="Monnet C."/>
            <person name="Loux V."/>
            <person name="Gibrat J.F."/>
            <person name="Spinnler E."/>
            <person name="Barbe V."/>
            <person name="Vacherie B."/>
            <person name="Gavory F."/>
            <person name="Gourbeyre E."/>
            <person name="Siguier P."/>
            <person name="Chandler M."/>
            <person name="Elleuch R."/>
            <person name="Irlinger F."/>
            <person name="Vallaeys T."/>
        </authorList>
    </citation>
    <scope>NUCLEOTIDE SEQUENCE</scope>
    <source>
        <strain evidence="5">DSM 16368 / CIP 108037 / IAM 15318 / JCM 13566 / Re117</strain>
    </source>
</reference>
<dbReference type="InterPro" id="IPR011055">
    <property type="entry name" value="Dup_hybrid_motif"/>
</dbReference>
<sequence>MSGMRKILAALVIAAVCFGPTVVLLGIGLVMNPAAQASCLPGMSLTVGPIPDSLDVTTKNGERYTLNRKQLTHAATINTVGGQTDGIDTRGVTIALMAALTESTLRQLANTGTYPESGDYPNDGNGSDHDSLGLFQMRPQAGWGTVADLMDTTYQARAFYGGPTGPNYPSPRGLLDIPGWQQMDMGAAAQAVEVSAYPDRYQNYQPVAEAILTALTRPAPGAGGEAGSVPETSRIVFPLPAGTWTRTSAWGWRSDPFTGERSFHSGSDYGAADGTPIYAAADGRVTVAEFTGGYGGLIIIEHTVSGQALRTAYAHMWQHGIHVTPGQTVTAGTHIGDVGSSGRSTGAHLHFEVRPGSTGSDTIDADAWLSEHGATETGGGQTPGPGCAAGGDAPAPGGMAGEPDVMVDDPTSGGQITARMLHVMTHTRIAFAGTGWGCYSPRPGTRSEHPLGRACDVTFGNRIGQAATGASLESGWAVTNWLKTHAETLGVEYLIWQGRIWSLAQDVEGWRPYHGGGMHDPADITGGHFDHLHITVKEGA</sequence>
<dbReference type="EC" id="3.4.-.-" evidence="4"/>
<organism evidence="4 5">
    <name type="scientific">Glutamicibacter arilaitensis (strain DSM 16368 / CIP 108037 / IAM 15318 / JCM 13566 / NCIMB 14258 / Re117)</name>
    <name type="common">Arthrobacter arilaitensis</name>
    <dbReference type="NCBI Taxonomy" id="861360"/>
    <lineage>
        <taxon>Bacteria</taxon>
        <taxon>Bacillati</taxon>
        <taxon>Actinomycetota</taxon>
        <taxon>Actinomycetes</taxon>
        <taxon>Micrococcales</taxon>
        <taxon>Micrococcaceae</taxon>
        <taxon>Glutamicibacter</taxon>
    </lineage>
</organism>
<keyword evidence="5" id="KW-1185">Reference proteome</keyword>
<evidence type="ECO:0000313" key="5">
    <source>
        <dbReference type="Proteomes" id="UP000006878"/>
    </source>
</evidence>
<dbReference type="Proteomes" id="UP000006878">
    <property type="component" value="Chromosome"/>
</dbReference>
<evidence type="ECO:0000259" key="3">
    <source>
        <dbReference type="Pfam" id="PF26571"/>
    </source>
</evidence>
<dbReference type="InterPro" id="IPR016047">
    <property type="entry name" value="M23ase_b-sheet_dom"/>
</dbReference>
<evidence type="ECO:0000259" key="2">
    <source>
        <dbReference type="Pfam" id="PF01551"/>
    </source>
</evidence>
<evidence type="ECO:0000256" key="1">
    <source>
        <dbReference type="ARBA" id="ARBA00022729"/>
    </source>
</evidence>
<dbReference type="InterPro" id="IPR050570">
    <property type="entry name" value="Cell_wall_metabolism_enzyme"/>
</dbReference>
<gene>
    <name evidence="4" type="ordered locus">AARI_03820</name>
</gene>
<dbReference type="SUPFAM" id="SSF51261">
    <property type="entry name" value="Duplicated hybrid motif"/>
    <property type="match status" value="1"/>
</dbReference>
<keyword evidence="1" id="KW-0732">Signal</keyword>
<dbReference type="PANTHER" id="PTHR21666">
    <property type="entry name" value="PEPTIDASE-RELATED"/>
    <property type="match status" value="1"/>
</dbReference>
<dbReference type="CDD" id="cd12797">
    <property type="entry name" value="M23_peptidase"/>
    <property type="match status" value="1"/>
</dbReference>
<dbReference type="EMBL" id="FQ311875">
    <property type="protein sequence ID" value="CBT74618.1"/>
    <property type="molecule type" value="Genomic_DNA"/>
</dbReference>
<reference evidence="5" key="2">
    <citation type="submission" date="2010-07" db="EMBL/GenBank/DDBJ databases">
        <title>Complete genome sequence of Arthrobacter arilaitensis (strain DSM 16368 / CIP 108037 / JCM 13566 / Re117).</title>
        <authorList>
            <person name="Genoscope."/>
        </authorList>
    </citation>
    <scope>NUCLEOTIDE SEQUENCE [LARGE SCALE GENOMIC DNA]</scope>
    <source>
        <strain evidence="5">DSM 16368 / CIP 108037 / IAM 15318 / JCM 13566 / Re117</strain>
    </source>
</reference>
<protein>
    <submittedName>
        <fullName evidence="4">Secreted M23 family peptidase</fullName>
        <ecNumber evidence="4">3.4.-.-</ecNumber>
    </submittedName>
</protein>